<evidence type="ECO:0000313" key="2">
    <source>
        <dbReference type="EMBL" id="NEA85578.1"/>
    </source>
</evidence>
<reference evidence="2" key="1">
    <citation type="submission" date="2020-01" db="EMBL/GenBank/DDBJ databases">
        <title>Insect and environment-associated Actinomycetes.</title>
        <authorList>
            <person name="Currrie C."/>
            <person name="Chevrette M."/>
            <person name="Carlson C."/>
            <person name="Stubbendieck R."/>
            <person name="Wendt-Pienkowski E."/>
        </authorList>
    </citation>
    <scope>NUCLEOTIDE SEQUENCE</scope>
    <source>
        <strain evidence="2">SID14436</strain>
    </source>
</reference>
<comment type="caution">
    <text evidence="2">The sequence shown here is derived from an EMBL/GenBank/DDBJ whole genome shotgun (WGS) entry which is preliminary data.</text>
</comment>
<name>A0A6G3QQ06_9ACTN</name>
<accession>A0A6G3QQ06</accession>
<keyword evidence="1" id="KW-0472">Membrane</keyword>
<proteinExistence type="predicted"/>
<sequence length="106" mass="11678">MGHISRICLRARTSTHESFNIGLRGRCGRPLILAGARASFRYIESKAKTVNECIAWGADPWAEGDPMRVVWVVVVILIPLIVGGYVTPELALQVLSLLLALLHSER</sequence>
<feature type="transmembrane region" description="Helical" evidence="1">
    <location>
        <begin position="69"/>
        <end position="102"/>
    </location>
</feature>
<keyword evidence="1" id="KW-1133">Transmembrane helix</keyword>
<evidence type="ECO:0000256" key="1">
    <source>
        <dbReference type="SAM" id="Phobius"/>
    </source>
</evidence>
<dbReference type="RefSeq" id="WP_164334215.1">
    <property type="nucleotide sequence ID" value="NZ_JAAGMD010000161.1"/>
</dbReference>
<protein>
    <submittedName>
        <fullName evidence="2">Uncharacterized protein</fullName>
    </submittedName>
</protein>
<dbReference type="AlphaFoldDB" id="A0A6G3QQ06"/>
<gene>
    <name evidence="2" type="ORF">G3I53_05815</name>
</gene>
<dbReference type="EMBL" id="JAAGMD010000161">
    <property type="protein sequence ID" value="NEA85578.1"/>
    <property type="molecule type" value="Genomic_DNA"/>
</dbReference>
<organism evidence="2">
    <name type="scientific">Streptomyces sp. SID14436</name>
    <dbReference type="NCBI Taxonomy" id="2706070"/>
    <lineage>
        <taxon>Bacteria</taxon>
        <taxon>Bacillati</taxon>
        <taxon>Actinomycetota</taxon>
        <taxon>Actinomycetes</taxon>
        <taxon>Kitasatosporales</taxon>
        <taxon>Streptomycetaceae</taxon>
        <taxon>Streptomyces</taxon>
    </lineage>
</organism>
<keyword evidence="1" id="KW-0812">Transmembrane</keyword>